<organism evidence="1">
    <name type="scientific">marine sediment metagenome</name>
    <dbReference type="NCBI Taxonomy" id="412755"/>
    <lineage>
        <taxon>unclassified sequences</taxon>
        <taxon>metagenomes</taxon>
        <taxon>ecological metagenomes</taxon>
    </lineage>
</organism>
<comment type="caution">
    <text evidence="1">The sequence shown here is derived from an EMBL/GenBank/DDBJ whole genome shotgun (WGS) entry which is preliminary data.</text>
</comment>
<proteinExistence type="predicted"/>
<evidence type="ECO:0000313" key="1">
    <source>
        <dbReference type="EMBL" id="GAJ22226.1"/>
    </source>
</evidence>
<gene>
    <name evidence="1" type="ORF">S12H4_55618</name>
</gene>
<accession>X1VVR3</accession>
<dbReference type="EMBL" id="BARW01035696">
    <property type="protein sequence ID" value="GAJ22226.1"/>
    <property type="molecule type" value="Genomic_DNA"/>
</dbReference>
<evidence type="ECO:0008006" key="2">
    <source>
        <dbReference type="Google" id="ProtNLM"/>
    </source>
</evidence>
<protein>
    <recommendedName>
        <fullName evidence="2">Flavodoxin-like domain-containing protein</fullName>
    </recommendedName>
</protein>
<sequence length="82" mass="8889">PFGGRRRLGFLVSCSGKKYGPDKKPVFKGIENTMKSVFTVLGMEMIESLLFAGVDLKGGITQFPSALERANRAGNIIAELLL</sequence>
<name>X1VVR3_9ZZZZ</name>
<feature type="non-terminal residue" evidence="1">
    <location>
        <position position="1"/>
    </location>
</feature>
<reference evidence="1" key="1">
    <citation type="journal article" date="2014" name="Front. Microbiol.">
        <title>High frequency of phylogenetically diverse reductive dehalogenase-homologous genes in deep subseafloor sedimentary metagenomes.</title>
        <authorList>
            <person name="Kawai M."/>
            <person name="Futagami T."/>
            <person name="Toyoda A."/>
            <person name="Takaki Y."/>
            <person name="Nishi S."/>
            <person name="Hori S."/>
            <person name="Arai W."/>
            <person name="Tsubouchi T."/>
            <person name="Morono Y."/>
            <person name="Uchiyama I."/>
            <person name="Ito T."/>
            <person name="Fujiyama A."/>
            <person name="Inagaki F."/>
            <person name="Takami H."/>
        </authorList>
    </citation>
    <scope>NUCLEOTIDE SEQUENCE</scope>
    <source>
        <strain evidence="1">Expedition CK06-06</strain>
    </source>
</reference>
<dbReference type="AlphaFoldDB" id="X1VVR3"/>